<keyword evidence="4" id="KW-1185">Reference proteome</keyword>
<name>A0A7J9GK35_9ROSI</name>
<keyword evidence="2" id="KW-0963">Cytoplasm</keyword>
<dbReference type="InterPro" id="IPR039900">
    <property type="entry name" value="Pat1-like"/>
</dbReference>
<dbReference type="PANTHER" id="PTHR21551:SF0">
    <property type="entry name" value="PROTEIN ASSOCIATED WITH TOPO II RELATED-1, ISOFORM A"/>
    <property type="match status" value="1"/>
</dbReference>
<organism evidence="3 4">
    <name type="scientific">Gossypium harknessii</name>
    <dbReference type="NCBI Taxonomy" id="34285"/>
    <lineage>
        <taxon>Eukaryota</taxon>
        <taxon>Viridiplantae</taxon>
        <taxon>Streptophyta</taxon>
        <taxon>Embryophyta</taxon>
        <taxon>Tracheophyta</taxon>
        <taxon>Spermatophyta</taxon>
        <taxon>Magnoliopsida</taxon>
        <taxon>eudicotyledons</taxon>
        <taxon>Gunneridae</taxon>
        <taxon>Pentapetalae</taxon>
        <taxon>rosids</taxon>
        <taxon>malvids</taxon>
        <taxon>Malvales</taxon>
        <taxon>Malvaceae</taxon>
        <taxon>Malvoideae</taxon>
        <taxon>Gossypium</taxon>
    </lineage>
</organism>
<reference evidence="3 4" key="1">
    <citation type="journal article" date="2019" name="Genome Biol. Evol.">
        <title>Insights into the evolution of the New World diploid cottons (Gossypium, subgenus Houzingenia) based on genome sequencing.</title>
        <authorList>
            <person name="Grover C.E."/>
            <person name="Arick M.A. 2nd"/>
            <person name="Thrash A."/>
            <person name="Conover J.L."/>
            <person name="Sanders W.S."/>
            <person name="Peterson D.G."/>
            <person name="Frelichowski J.E."/>
            <person name="Scheffler J.A."/>
            <person name="Scheffler B.E."/>
            <person name="Wendel J.F."/>
        </authorList>
    </citation>
    <scope>NUCLEOTIDE SEQUENCE [LARGE SCALE GENOMIC DNA]</scope>
    <source>
        <strain evidence="3">0</strain>
        <tissue evidence="3">Leaf</tissue>
    </source>
</reference>
<dbReference type="PANTHER" id="PTHR21551">
    <property type="entry name" value="TOPOISOMERASE II-ASSOCIATED PROTEIN PAT1"/>
    <property type="match status" value="1"/>
</dbReference>
<dbReference type="GO" id="GO:0000932">
    <property type="term" value="C:P-body"/>
    <property type="evidence" value="ECO:0007669"/>
    <property type="project" value="UniProtKB-SubCell"/>
</dbReference>
<gene>
    <name evidence="3" type="ORF">Gohar_007896</name>
</gene>
<dbReference type="GO" id="GO:0033962">
    <property type="term" value="P:P-body assembly"/>
    <property type="evidence" value="ECO:0007669"/>
    <property type="project" value="TreeGrafter"/>
</dbReference>
<dbReference type="GO" id="GO:0000290">
    <property type="term" value="P:deadenylation-dependent decapping of nuclear-transcribed mRNA"/>
    <property type="evidence" value="ECO:0007669"/>
    <property type="project" value="InterPro"/>
</dbReference>
<feature type="non-terminal residue" evidence="3">
    <location>
        <position position="1"/>
    </location>
</feature>
<dbReference type="AlphaFoldDB" id="A0A7J9GK35"/>
<comment type="caution">
    <text evidence="3">The sequence shown here is derived from an EMBL/GenBank/DDBJ whole genome shotgun (WGS) entry which is preliminary data.</text>
</comment>
<evidence type="ECO:0000313" key="3">
    <source>
        <dbReference type="EMBL" id="MBA0797175.1"/>
    </source>
</evidence>
<dbReference type="GO" id="GO:0003723">
    <property type="term" value="F:RNA binding"/>
    <property type="evidence" value="ECO:0007669"/>
    <property type="project" value="TreeGrafter"/>
</dbReference>
<protein>
    <submittedName>
        <fullName evidence="3">Uncharacterized protein</fullName>
    </submittedName>
</protein>
<dbReference type="OrthoDB" id="74835at2759"/>
<dbReference type="EMBL" id="JABFAD010000004">
    <property type="protein sequence ID" value="MBA0797175.1"/>
    <property type="molecule type" value="Genomic_DNA"/>
</dbReference>
<evidence type="ECO:0000256" key="2">
    <source>
        <dbReference type="ARBA" id="ARBA00022490"/>
    </source>
</evidence>
<comment type="subcellular location">
    <subcellularLocation>
        <location evidence="1">Cytoplasm</location>
        <location evidence="1">P-body</location>
    </subcellularLocation>
</comment>
<proteinExistence type="predicted"/>
<sequence length="178" mass="20249">MIDFRAAGNYNMANQSLWKASFDEFFNLLTKYCINKYDTVMQSLRMQVKPNMAIDESDVTKAIKREMPVDLLHACLPHINDQQKKLILDLSQRSLVRCSMYMVQYGRLPAFRVLFSKEVGWIMCCSLLEESPCRKLFETGLELSLARLKALTKFAIGVGLTQVILVTPIGESSLGEGR</sequence>
<accession>A0A7J9GK35</accession>
<evidence type="ECO:0000313" key="4">
    <source>
        <dbReference type="Proteomes" id="UP000593560"/>
    </source>
</evidence>
<evidence type="ECO:0000256" key="1">
    <source>
        <dbReference type="ARBA" id="ARBA00004201"/>
    </source>
</evidence>
<dbReference type="Proteomes" id="UP000593560">
    <property type="component" value="Unassembled WGS sequence"/>
</dbReference>